<evidence type="ECO:0000313" key="2">
    <source>
        <dbReference type="Proteomes" id="UP001374952"/>
    </source>
</evidence>
<keyword evidence="2" id="KW-1185">Reference proteome</keyword>
<dbReference type="Proteomes" id="UP001374952">
    <property type="component" value="Unassembled WGS sequence"/>
</dbReference>
<organism evidence="1 2">
    <name type="scientific">Pseudoalteromonas undina</name>
    <dbReference type="NCBI Taxonomy" id="43660"/>
    <lineage>
        <taxon>Bacteria</taxon>
        <taxon>Pseudomonadati</taxon>
        <taxon>Pseudomonadota</taxon>
        <taxon>Gammaproteobacteria</taxon>
        <taxon>Alteromonadales</taxon>
        <taxon>Pseudoalteromonadaceae</taxon>
        <taxon>Pseudoalteromonas</taxon>
    </lineage>
</organism>
<name>A0ACC6R6Z2_9GAMM</name>
<sequence length="304" mass="33522">MDIKILKSFISVAKHKSFSAAARELHTVQPAISRHVSGLEAELGVSLFVRNSRDVVITEAGEQLLNDANKIIALTDQATTNVKRAHIGQIGSLTIAHLSSACLTFMAAIVRSYKEKYPNVHVTLIEMTATEQIEALKNERIDIAFSRPLPVSIVDEYFSHCIYVDSLVAIVNTNHTLATTDSIDLAIFKNEQFIIFNREEALGLFDETIMQCKKAGFSPNIISQPRHMQTLVTEVAAGLGVAIAPYCVRKLYSAGCHFISLNDITTQIPVEIQFKKTLTNAAVDAFVEIALNARTEIQKSMTQC</sequence>
<accession>A0ACC6R6Z2</accession>
<dbReference type="EMBL" id="JBAKAX010000018">
    <property type="protein sequence ID" value="MEL0605475.1"/>
    <property type="molecule type" value="Genomic_DNA"/>
</dbReference>
<evidence type="ECO:0000313" key="1">
    <source>
        <dbReference type="EMBL" id="MEL0605475.1"/>
    </source>
</evidence>
<comment type="caution">
    <text evidence="1">The sequence shown here is derived from an EMBL/GenBank/DDBJ whole genome shotgun (WGS) entry which is preliminary data.</text>
</comment>
<gene>
    <name evidence="1" type="ORF">V6250_14975</name>
</gene>
<proteinExistence type="predicted"/>
<protein>
    <submittedName>
        <fullName evidence="1">LysR substrate-binding domain-containing protein</fullName>
    </submittedName>
</protein>
<reference evidence="1" key="1">
    <citation type="submission" date="2024-02" db="EMBL/GenBank/DDBJ databases">
        <title>Bacteria isolated from the canopy kelp, Nereocystis luetkeana.</title>
        <authorList>
            <person name="Pfister C.A."/>
            <person name="Younker I.T."/>
            <person name="Light S.H."/>
        </authorList>
    </citation>
    <scope>NUCLEOTIDE SEQUENCE</scope>
    <source>
        <strain evidence="1">TN.2.01</strain>
    </source>
</reference>